<dbReference type="InterPro" id="IPR036388">
    <property type="entry name" value="WH-like_DNA-bd_sf"/>
</dbReference>
<keyword evidence="3" id="KW-1185">Reference proteome</keyword>
<evidence type="ECO:0000313" key="3">
    <source>
        <dbReference type="Proteomes" id="UP000256913"/>
    </source>
</evidence>
<dbReference type="InterPro" id="IPR036390">
    <property type="entry name" value="WH_DNA-bd_sf"/>
</dbReference>
<dbReference type="Gene3D" id="1.10.10.10">
    <property type="entry name" value="Winged helix-like DNA-binding domain superfamily/Winged helix DNA-binding domain"/>
    <property type="match status" value="1"/>
</dbReference>
<feature type="domain" description="HTH marR-type" evidence="1">
    <location>
        <begin position="11"/>
        <end position="147"/>
    </location>
</feature>
<comment type="caution">
    <text evidence="2">The sequence shown here is derived from an EMBL/GenBank/DDBJ whole genome shotgun (WGS) entry which is preliminary data.</text>
</comment>
<organism evidence="2 3">
    <name type="scientific">Asanoa ferruginea</name>
    <dbReference type="NCBI Taxonomy" id="53367"/>
    <lineage>
        <taxon>Bacteria</taxon>
        <taxon>Bacillati</taxon>
        <taxon>Actinomycetota</taxon>
        <taxon>Actinomycetes</taxon>
        <taxon>Micromonosporales</taxon>
        <taxon>Micromonosporaceae</taxon>
        <taxon>Asanoa</taxon>
    </lineage>
</organism>
<dbReference type="AlphaFoldDB" id="A0A3D9ZBT1"/>
<dbReference type="OrthoDB" id="5432081at2"/>
<dbReference type="PROSITE" id="PS50995">
    <property type="entry name" value="HTH_MARR_2"/>
    <property type="match status" value="1"/>
</dbReference>
<dbReference type="PANTHER" id="PTHR33164:SF99">
    <property type="entry name" value="MARR FAMILY REGULATORY PROTEIN"/>
    <property type="match status" value="1"/>
</dbReference>
<dbReference type="GO" id="GO:0006950">
    <property type="term" value="P:response to stress"/>
    <property type="evidence" value="ECO:0007669"/>
    <property type="project" value="TreeGrafter"/>
</dbReference>
<name>A0A3D9ZBT1_9ACTN</name>
<dbReference type="EMBL" id="QUMQ01000001">
    <property type="protein sequence ID" value="REF94697.1"/>
    <property type="molecule type" value="Genomic_DNA"/>
</dbReference>
<proteinExistence type="predicted"/>
<dbReference type="PANTHER" id="PTHR33164">
    <property type="entry name" value="TRANSCRIPTIONAL REGULATOR, MARR FAMILY"/>
    <property type="match status" value="1"/>
</dbReference>
<protein>
    <submittedName>
        <fullName evidence="2">MarR family transcriptional regulator</fullName>
    </submittedName>
</protein>
<reference evidence="2 3" key="1">
    <citation type="submission" date="2018-08" db="EMBL/GenBank/DDBJ databases">
        <title>Sequencing the genomes of 1000 actinobacteria strains.</title>
        <authorList>
            <person name="Klenk H.-P."/>
        </authorList>
    </citation>
    <scope>NUCLEOTIDE SEQUENCE [LARGE SCALE GENOMIC DNA]</scope>
    <source>
        <strain evidence="2 3">DSM 44099</strain>
    </source>
</reference>
<dbReference type="SUPFAM" id="SSF46785">
    <property type="entry name" value="Winged helix' DNA-binding domain"/>
    <property type="match status" value="1"/>
</dbReference>
<dbReference type="RefSeq" id="WP_116066472.1">
    <property type="nucleotide sequence ID" value="NZ_BONB01000001.1"/>
</dbReference>
<dbReference type="InterPro" id="IPR039422">
    <property type="entry name" value="MarR/SlyA-like"/>
</dbReference>
<dbReference type="Proteomes" id="UP000256913">
    <property type="component" value="Unassembled WGS sequence"/>
</dbReference>
<evidence type="ECO:0000313" key="2">
    <source>
        <dbReference type="EMBL" id="REF94697.1"/>
    </source>
</evidence>
<accession>A0A3D9ZBT1</accession>
<gene>
    <name evidence="2" type="ORF">DFJ67_0638</name>
</gene>
<sequence>MPEPHWLSDRELAAWRAFLTMEEDVRRHMNRHLLTTFGLSVADYAVLVGLSDAPDSCLRVFELRELLRWEKTRLTHQISRMVERDLVERRSCESEPRGAVVALTAAGREAIVRAAPAHAEFVRRLFFDALSPRQVDALAAISNAVLENIADGMGDTSPTS</sequence>
<dbReference type="InterPro" id="IPR000835">
    <property type="entry name" value="HTH_MarR-typ"/>
</dbReference>
<dbReference type="GO" id="GO:0003700">
    <property type="term" value="F:DNA-binding transcription factor activity"/>
    <property type="evidence" value="ECO:0007669"/>
    <property type="project" value="InterPro"/>
</dbReference>
<evidence type="ECO:0000259" key="1">
    <source>
        <dbReference type="PROSITE" id="PS50995"/>
    </source>
</evidence>
<dbReference type="SMART" id="SM00347">
    <property type="entry name" value="HTH_MARR"/>
    <property type="match status" value="1"/>
</dbReference>